<sequence length="265" mass="31324">MKNKIFQIVFLLAIFSCSEKKEENVVTNQENPSIEVDSTTVNPTKEAVFKWQTELCLKEGTYDSKKYTASELQATYELWWRFSGYLSYDVTPSKEEDVANLSVEILDEKYNESLLVFKNLKIINEPYWIQLKKNKMRELTESYELKKIAIQAYTNPQILMKNRFTEHCREYALALSSSDDELLLKTWKNLIERQMEKNGSPDRVLEKYNQENASSDRLFFARKQLMTYGWWNCANHVVYHFEDDGTPQNEFEKLFSNIKSECDEP</sequence>
<protein>
    <submittedName>
        <fullName evidence="1">Uncharacterized protein</fullName>
    </submittedName>
</protein>
<proteinExistence type="predicted"/>
<evidence type="ECO:0000313" key="2">
    <source>
        <dbReference type="Proteomes" id="UP001596287"/>
    </source>
</evidence>
<dbReference type="PROSITE" id="PS51257">
    <property type="entry name" value="PROKAR_LIPOPROTEIN"/>
    <property type="match status" value="1"/>
</dbReference>
<gene>
    <name evidence="1" type="ORF">ACFPVY_08345</name>
</gene>
<evidence type="ECO:0000313" key="1">
    <source>
        <dbReference type="EMBL" id="MFC6096655.1"/>
    </source>
</evidence>
<name>A0ABW1PM01_9FLAO</name>
<dbReference type="EMBL" id="JBHSQB010000007">
    <property type="protein sequence ID" value="MFC6096655.1"/>
    <property type="molecule type" value="Genomic_DNA"/>
</dbReference>
<dbReference type="Proteomes" id="UP001596287">
    <property type="component" value="Unassembled WGS sequence"/>
</dbReference>
<reference evidence="2" key="1">
    <citation type="journal article" date="2019" name="Int. J. Syst. Evol. Microbiol.">
        <title>The Global Catalogue of Microorganisms (GCM) 10K type strain sequencing project: providing services to taxonomists for standard genome sequencing and annotation.</title>
        <authorList>
            <consortium name="The Broad Institute Genomics Platform"/>
            <consortium name="The Broad Institute Genome Sequencing Center for Infectious Disease"/>
            <person name="Wu L."/>
            <person name="Ma J."/>
        </authorList>
    </citation>
    <scope>NUCLEOTIDE SEQUENCE [LARGE SCALE GENOMIC DNA]</scope>
    <source>
        <strain evidence="2">CCUG 49679</strain>
    </source>
</reference>
<dbReference type="RefSeq" id="WP_379791511.1">
    <property type="nucleotide sequence ID" value="NZ_JBHSQB010000007.1"/>
</dbReference>
<accession>A0ABW1PM01</accession>
<organism evidence="1 2">
    <name type="scientific">Flavobacterium qiangtangense</name>
    <dbReference type="NCBI Taxonomy" id="1442595"/>
    <lineage>
        <taxon>Bacteria</taxon>
        <taxon>Pseudomonadati</taxon>
        <taxon>Bacteroidota</taxon>
        <taxon>Flavobacteriia</taxon>
        <taxon>Flavobacteriales</taxon>
        <taxon>Flavobacteriaceae</taxon>
        <taxon>Flavobacterium</taxon>
    </lineage>
</organism>
<comment type="caution">
    <text evidence="1">The sequence shown here is derived from an EMBL/GenBank/DDBJ whole genome shotgun (WGS) entry which is preliminary data.</text>
</comment>
<keyword evidence="2" id="KW-1185">Reference proteome</keyword>